<dbReference type="EMBL" id="JASDAP010000005">
    <property type="protein sequence ID" value="KAK1903423.1"/>
    <property type="molecule type" value="Genomic_DNA"/>
</dbReference>
<evidence type="ECO:0000313" key="2">
    <source>
        <dbReference type="EMBL" id="KAK1903423.1"/>
    </source>
</evidence>
<gene>
    <name evidence="2" type="ORF">KUDE01_006379</name>
</gene>
<proteinExistence type="predicted"/>
<accession>A0AAD9FEU1</accession>
<organism evidence="2 3">
    <name type="scientific">Dissostichus eleginoides</name>
    <name type="common">Patagonian toothfish</name>
    <name type="synonym">Dissostichus amissus</name>
    <dbReference type="NCBI Taxonomy" id="100907"/>
    <lineage>
        <taxon>Eukaryota</taxon>
        <taxon>Metazoa</taxon>
        <taxon>Chordata</taxon>
        <taxon>Craniata</taxon>
        <taxon>Vertebrata</taxon>
        <taxon>Euteleostomi</taxon>
        <taxon>Actinopterygii</taxon>
        <taxon>Neopterygii</taxon>
        <taxon>Teleostei</taxon>
        <taxon>Neoteleostei</taxon>
        <taxon>Acanthomorphata</taxon>
        <taxon>Eupercaria</taxon>
        <taxon>Perciformes</taxon>
        <taxon>Notothenioidei</taxon>
        <taxon>Nototheniidae</taxon>
        <taxon>Dissostichus</taxon>
    </lineage>
</organism>
<keyword evidence="2" id="KW-0540">Nuclease</keyword>
<keyword evidence="2" id="KW-0378">Hydrolase</keyword>
<reference evidence="2" key="1">
    <citation type="submission" date="2023-04" db="EMBL/GenBank/DDBJ databases">
        <title>Chromosome-level genome of Chaenocephalus aceratus.</title>
        <authorList>
            <person name="Park H."/>
        </authorList>
    </citation>
    <scope>NUCLEOTIDE SEQUENCE</scope>
    <source>
        <strain evidence="2">DE</strain>
        <tissue evidence="2">Muscle</tissue>
    </source>
</reference>
<dbReference type="GO" id="GO:0004519">
    <property type="term" value="F:endonuclease activity"/>
    <property type="evidence" value="ECO:0007669"/>
    <property type="project" value="UniProtKB-KW"/>
</dbReference>
<sequence>MENQASGPLGTDVCSPRLLPVSHGGCAGTWMAHSRHPTATTHNKYGDYTSPPEISAPHWTTLGGQKSWGGREDFSTCIHGASASANKVFPEEGGTGRRLRARTTTHDVGLASQPSGTEAEKNGYQSEMSPGGGPACARCQEASCGPTLFTWKPRKKHSPGMLA</sequence>
<dbReference type="AlphaFoldDB" id="A0AAD9FEU1"/>
<keyword evidence="2" id="KW-0547">Nucleotide-binding</keyword>
<feature type="region of interest" description="Disordered" evidence="1">
    <location>
        <begin position="107"/>
        <end position="129"/>
    </location>
</feature>
<keyword evidence="3" id="KW-1185">Reference proteome</keyword>
<keyword evidence="2" id="KW-0347">Helicase</keyword>
<evidence type="ECO:0000256" key="1">
    <source>
        <dbReference type="SAM" id="MobiDB-lite"/>
    </source>
</evidence>
<comment type="caution">
    <text evidence="2">The sequence shown here is derived from an EMBL/GenBank/DDBJ whole genome shotgun (WGS) entry which is preliminary data.</text>
</comment>
<keyword evidence="2" id="KW-0255">Endonuclease</keyword>
<evidence type="ECO:0000313" key="3">
    <source>
        <dbReference type="Proteomes" id="UP001228049"/>
    </source>
</evidence>
<dbReference type="GO" id="GO:0004386">
    <property type="term" value="F:helicase activity"/>
    <property type="evidence" value="ECO:0007669"/>
    <property type="project" value="UniProtKB-KW"/>
</dbReference>
<name>A0AAD9FEU1_DISEL</name>
<protein>
    <submittedName>
        <fullName evidence="2">DNA annealing helicase and endonuclease ZRANB3</fullName>
    </submittedName>
</protein>
<keyword evidence="2" id="KW-0067">ATP-binding</keyword>
<dbReference type="Proteomes" id="UP001228049">
    <property type="component" value="Unassembled WGS sequence"/>
</dbReference>